<dbReference type="PATRIC" id="fig|1122147.4.peg.1763"/>
<name>A0A0R1XF22_9LACO</name>
<proteinExistence type="predicted"/>
<sequence length="279" mass="31165">MIISIPAYDYQKGVVANARVIHNSRMAPVIFIPGSSATQNRFDSLIKELNSRSTGHSYLKLTVHTDDSITTTGGVKAGDNEPFIVVGFENNKDGYANIKKQARWFSIAMKFLQNRYRFNNFVGIGHSNGGLIYTLYLEEYLNQDDLTINKLMTIGTPYNLSEKNIANRTEILSDMIKLKSSLPKNIQMWSIAGTENYSDDGIVPVESVEAGKYVYQDQVRQYTLINVTGSDSQHSDLPQNQEIVGYIQQYMLTNPNQNRLGGNRGNPTQPSSSSSSSKK</sequence>
<dbReference type="AlphaFoldDB" id="A0A0R1XF22"/>
<dbReference type="InterPro" id="IPR010315">
    <property type="entry name" value="DUF915_hydro-like"/>
</dbReference>
<dbReference type="Proteomes" id="UP000050949">
    <property type="component" value="Unassembled WGS sequence"/>
</dbReference>
<accession>A0A0R1XF22</accession>
<dbReference type="eggNOG" id="COG4814">
    <property type="taxonomic scope" value="Bacteria"/>
</dbReference>
<dbReference type="GO" id="GO:0016787">
    <property type="term" value="F:hydrolase activity"/>
    <property type="evidence" value="ECO:0007669"/>
    <property type="project" value="UniProtKB-KW"/>
</dbReference>
<dbReference type="SUPFAM" id="SSF53474">
    <property type="entry name" value="alpha/beta-Hydrolases"/>
    <property type="match status" value="1"/>
</dbReference>
<dbReference type="InterPro" id="IPR029058">
    <property type="entry name" value="AB_hydrolase_fold"/>
</dbReference>
<evidence type="ECO:0000256" key="1">
    <source>
        <dbReference type="SAM" id="MobiDB-lite"/>
    </source>
</evidence>
<feature type="region of interest" description="Disordered" evidence="1">
    <location>
        <begin position="254"/>
        <end position="279"/>
    </location>
</feature>
<dbReference type="Pfam" id="PF06028">
    <property type="entry name" value="DUF915"/>
    <property type="match status" value="1"/>
</dbReference>
<evidence type="ECO:0000313" key="2">
    <source>
        <dbReference type="EMBL" id="KRM28696.1"/>
    </source>
</evidence>
<comment type="caution">
    <text evidence="2">The sequence shown here is derived from an EMBL/GenBank/DDBJ whole genome shotgun (WGS) entry which is preliminary data.</text>
</comment>
<feature type="compositionally biased region" description="Polar residues" evidence="1">
    <location>
        <begin position="254"/>
        <end position="270"/>
    </location>
</feature>
<keyword evidence="2" id="KW-0378">Hydrolase</keyword>
<dbReference type="Gene3D" id="3.40.50.1820">
    <property type="entry name" value="alpha/beta hydrolase"/>
    <property type="match status" value="1"/>
</dbReference>
<protein>
    <submittedName>
        <fullName evidence="2">Cell surface hydrolase</fullName>
    </submittedName>
</protein>
<organism evidence="2 3">
    <name type="scientific">Schleiferilactobacillus harbinensis DSM 16991</name>
    <dbReference type="NCBI Taxonomy" id="1122147"/>
    <lineage>
        <taxon>Bacteria</taxon>
        <taxon>Bacillati</taxon>
        <taxon>Bacillota</taxon>
        <taxon>Bacilli</taxon>
        <taxon>Lactobacillales</taxon>
        <taxon>Lactobacillaceae</taxon>
        <taxon>Schleiferilactobacillus</taxon>
    </lineage>
</organism>
<gene>
    <name evidence="2" type="ORF">FC91_GL001704</name>
</gene>
<evidence type="ECO:0000313" key="3">
    <source>
        <dbReference type="Proteomes" id="UP000050949"/>
    </source>
</evidence>
<dbReference type="EMBL" id="AZFW01000029">
    <property type="protein sequence ID" value="KRM28696.1"/>
    <property type="molecule type" value="Genomic_DNA"/>
</dbReference>
<reference evidence="2 3" key="1">
    <citation type="journal article" date="2015" name="Genome Announc.">
        <title>Expanding the biotechnology potential of lactobacilli through comparative genomics of 213 strains and associated genera.</title>
        <authorList>
            <person name="Sun Z."/>
            <person name="Harris H.M."/>
            <person name="McCann A."/>
            <person name="Guo C."/>
            <person name="Argimon S."/>
            <person name="Zhang W."/>
            <person name="Yang X."/>
            <person name="Jeffery I.B."/>
            <person name="Cooney J.C."/>
            <person name="Kagawa T.F."/>
            <person name="Liu W."/>
            <person name="Song Y."/>
            <person name="Salvetti E."/>
            <person name="Wrobel A."/>
            <person name="Rasinkangas P."/>
            <person name="Parkhill J."/>
            <person name="Rea M.C."/>
            <person name="O'Sullivan O."/>
            <person name="Ritari J."/>
            <person name="Douillard F.P."/>
            <person name="Paul Ross R."/>
            <person name="Yang R."/>
            <person name="Briner A.E."/>
            <person name="Felis G.E."/>
            <person name="de Vos W.M."/>
            <person name="Barrangou R."/>
            <person name="Klaenhammer T.R."/>
            <person name="Caufield P.W."/>
            <person name="Cui Y."/>
            <person name="Zhang H."/>
            <person name="O'Toole P.W."/>
        </authorList>
    </citation>
    <scope>NUCLEOTIDE SEQUENCE [LARGE SCALE GENOMIC DNA]</scope>
    <source>
        <strain evidence="2 3">DSM 16991</strain>
    </source>
</reference>